<reference evidence="1" key="1">
    <citation type="submission" date="2020-06" db="EMBL/GenBank/DDBJ databases">
        <title>Unique genomic features of the anaerobic methanotrophic archaea.</title>
        <authorList>
            <person name="Chadwick G.L."/>
            <person name="Skennerton C.T."/>
            <person name="Laso-Perez R."/>
            <person name="Leu A.O."/>
            <person name="Speth D.R."/>
            <person name="Yu H."/>
            <person name="Morgan-Lang C."/>
            <person name="Hatzenpichler R."/>
            <person name="Goudeau D."/>
            <person name="Malmstrom R."/>
            <person name="Brazelton W.J."/>
            <person name="Woyke T."/>
            <person name="Hallam S.J."/>
            <person name="Tyson G.W."/>
            <person name="Wegener G."/>
            <person name="Boetius A."/>
            <person name="Orphan V."/>
        </authorList>
    </citation>
    <scope>NUCLEOTIDE SEQUENCE</scope>
</reference>
<accession>A0A7G9YKI8</accession>
<evidence type="ECO:0008006" key="2">
    <source>
        <dbReference type="Google" id="ProtNLM"/>
    </source>
</evidence>
<organism evidence="1">
    <name type="scientific">Candidatus Methanogaster sp. ANME-2c ERB4</name>
    <dbReference type="NCBI Taxonomy" id="2759911"/>
    <lineage>
        <taxon>Archaea</taxon>
        <taxon>Methanobacteriati</taxon>
        <taxon>Methanobacteriota</taxon>
        <taxon>Stenosarchaea group</taxon>
        <taxon>Methanomicrobia</taxon>
        <taxon>Methanosarcinales</taxon>
        <taxon>ANME-2 cluster</taxon>
        <taxon>Candidatus Methanogasteraceae</taxon>
        <taxon>Candidatus Methanogaster</taxon>
    </lineage>
</organism>
<sequence>MVNYDYAKVLWECFWSEMSRSRPRGLSARHVKRWIPEITDMAVNVDHAHLFIEYSPSPRGHSEIFRKLYSQRDKRQVGQDT</sequence>
<gene>
    <name evidence="1" type="ORF">IMNOINEI_00022</name>
</gene>
<dbReference type="EMBL" id="MT631352">
    <property type="protein sequence ID" value="QNO48522.1"/>
    <property type="molecule type" value="Genomic_DNA"/>
</dbReference>
<proteinExistence type="predicted"/>
<evidence type="ECO:0000313" key="1">
    <source>
        <dbReference type="EMBL" id="QNO48522.1"/>
    </source>
</evidence>
<name>A0A7G9YKI8_9EURY</name>
<protein>
    <recommendedName>
        <fullName evidence="2">Transposase IS200-like domain-containing protein</fullName>
    </recommendedName>
</protein>
<dbReference type="AlphaFoldDB" id="A0A7G9YKI8"/>